<dbReference type="Proteomes" id="UP000693970">
    <property type="component" value="Unassembled WGS sequence"/>
</dbReference>
<dbReference type="InterPro" id="IPR021503">
    <property type="entry name" value="DUF3110"/>
</dbReference>
<keyword evidence="3" id="KW-1185">Reference proteome</keyword>
<proteinExistence type="predicted"/>
<organism evidence="2 3">
    <name type="scientific">Nitzschia inconspicua</name>
    <dbReference type="NCBI Taxonomy" id="303405"/>
    <lineage>
        <taxon>Eukaryota</taxon>
        <taxon>Sar</taxon>
        <taxon>Stramenopiles</taxon>
        <taxon>Ochrophyta</taxon>
        <taxon>Bacillariophyta</taxon>
        <taxon>Bacillariophyceae</taxon>
        <taxon>Bacillariophycidae</taxon>
        <taxon>Bacillariales</taxon>
        <taxon>Bacillariaceae</taxon>
        <taxon>Nitzschia</taxon>
    </lineage>
</organism>
<reference evidence="2" key="2">
    <citation type="submission" date="2021-04" db="EMBL/GenBank/DDBJ databases">
        <authorList>
            <person name="Podell S."/>
        </authorList>
    </citation>
    <scope>NUCLEOTIDE SEQUENCE</scope>
    <source>
        <strain evidence="2">Hildebrandi</strain>
    </source>
</reference>
<evidence type="ECO:0000256" key="1">
    <source>
        <dbReference type="SAM" id="SignalP"/>
    </source>
</evidence>
<dbReference type="OrthoDB" id="187941at2759"/>
<accession>A0A9K3PLJ5</accession>
<comment type="caution">
    <text evidence="2">The sequence shown here is derived from an EMBL/GenBank/DDBJ whole genome shotgun (WGS) entry which is preliminary data.</text>
</comment>
<protein>
    <submittedName>
        <fullName evidence="2">DUF3110 domain containing protein</fullName>
    </submittedName>
</protein>
<name>A0A9K3PLJ5_9STRA</name>
<dbReference type="Pfam" id="PF11360">
    <property type="entry name" value="DUF3110"/>
    <property type="match status" value="1"/>
</dbReference>
<evidence type="ECO:0000313" key="3">
    <source>
        <dbReference type="Proteomes" id="UP000693970"/>
    </source>
</evidence>
<dbReference type="EMBL" id="JAGRRH010000017">
    <property type="protein sequence ID" value="KAG7351955.1"/>
    <property type="molecule type" value="Genomic_DNA"/>
</dbReference>
<feature type="chain" id="PRO_5039936766" evidence="1">
    <location>
        <begin position="19"/>
        <end position="166"/>
    </location>
</feature>
<dbReference type="AlphaFoldDB" id="A0A9K3PLJ5"/>
<sequence>MALRLTFTWLLMLSSVAGFSPTKTFLSTKIGSALLPARANSPAKLFLQSLQEQENQYLELASQNSGAQPDVVYILMYNQGTDQEGVHTTEYPRDGSGNEVILGFEELGDCAQFAMALKMNPDFPLDPVPTPAPFQQMQASVGAVGLSIMVVPQINPQEDREERIDM</sequence>
<reference evidence="2" key="1">
    <citation type="journal article" date="2021" name="Sci. Rep.">
        <title>Diploid genomic architecture of Nitzschia inconspicua, an elite biomass production diatom.</title>
        <authorList>
            <person name="Oliver A."/>
            <person name="Podell S."/>
            <person name="Pinowska A."/>
            <person name="Traller J.C."/>
            <person name="Smith S.R."/>
            <person name="McClure R."/>
            <person name="Beliaev A."/>
            <person name="Bohutskyi P."/>
            <person name="Hill E.A."/>
            <person name="Rabines A."/>
            <person name="Zheng H."/>
            <person name="Allen L.Z."/>
            <person name="Kuo A."/>
            <person name="Grigoriev I.V."/>
            <person name="Allen A.E."/>
            <person name="Hazlebeck D."/>
            <person name="Allen E.E."/>
        </authorList>
    </citation>
    <scope>NUCLEOTIDE SEQUENCE</scope>
    <source>
        <strain evidence="2">Hildebrandi</strain>
    </source>
</reference>
<gene>
    <name evidence="2" type="ORF">IV203_008003</name>
</gene>
<feature type="signal peptide" evidence="1">
    <location>
        <begin position="1"/>
        <end position="18"/>
    </location>
</feature>
<keyword evidence="1" id="KW-0732">Signal</keyword>
<evidence type="ECO:0000313" key="2">
    <source>
        <dbReference type="EMBL" id="KAG7351955.1"/>
    </source>
</evidence>